<evidence type="ECO:0000256" key="3">
    <source>
        <dbReference type="ARBA" id="ARBA00022692"/>
    </source>
</evidence>
<evidence type="ECO:0000256" key="4">
    <source>
        <dbReference type="ARBA" id="ARBA00022989"/>
    </source>
</evidence>
<comment type="subcellular location">
    <subcellularLocation>
        <location evidence="1">Cell membrane</location>
        <topology evidence="1">Multi-pass membrane protein</topology>
    </subcellularLocation>
</comment>
<evidence type="ECO:0000256" key="6">
    <source>
        <dbReference type="SAM" id="Phobius"/>
    </source>
</evidence>
<keyword evidence="4 6" id="KW-1133">Transmembrane helix</keyword>
<dbReference type="STRING" id="633148.Tagg_1202"/>
<keyword evidence="9" id="KW-1185">Reference proteome</keyword>
<dbReference type="RefSeq" id="WP_013130061.1">
    <property type="nucleotide sequence ID" value="NC_014160.1"/>
</dbReference>
<dbReference type="InterPro" id="IPR056569">
    <property type="entry name" value="ArlJ-like"/>
</dbReference>
<feature type="transmembrane region" description="Helical" evidence="6">
    <location>
        <begin position="269"/>
        <end position="293"/>
    </location>
</feature>
<keyword evidence="2" id="KW-1003">Cell membrane</keyword>
<evidence type="ECO:0000313" key="9">
    <source>
        <dbReference type="Proteomes" id="UP000002376"/>
    </source>
</evidence>
<evidence type="ECO:0000256" key="2">
    <source>
        <dbReference type="ARBA" id="ARBA00022475"/>
    </source>
</evidence>
<accession>D5U2W8</accession>
<dbReference type="Pfam" id="PF00482">
    <property type="entry name" value="T2SSF"/>
    <property type="match status" value="1"/>
</dbReference>
<dbReference type="GeneID" id="9166242"/>
<feature type="transmembrane region" description="Helical" evidence="6">
    <location>
        <begin position="202"/>
        <end position="228"/>
    </location>
</feature>
<evidence type="ECO:0000259" key="7">
    <source>
        <dbReference type="Pfam" id="PF00482"/>
    </source>
</evidence>
<keyword evidence="3 6" id="KW-0812">Transmembrane</keyword>
<reference evidence="9" key="2">
    <citation type="journal article" date="2010" name="Stand. Genomic Sci.">
        <title>Complete genome sequence of Thermosphaera aggregans type strain (M11TLT).</title>
        <authorList>
            <person name="Spring S."/>
            <person name="Rachel R."/>
            <person name="Lapidus A."/>
            <person name="Davenport K."/>
            <person name="Tice H."/>
            <person name="Copeland A."/>
            <person name="Cheng J.-F."/>
            <person name="Lucas S."/>
            <person name="Chen F."/>
            <person name="Nolan M."/>
            <person name="Bruce D."/>
            <person name="Goodwin L."/>
            <person name="Pitluck S."/>
            <person name="Ivanova N."/>
            <person name="Mavromatis K."/>
            <person name="Ovchinnikova G."/>
            <person name="Pati A."/>
            <person name="Chen A."/>
            <person name="Palaniappan K."/>
            <person name="Land M."/>
            <person name="Hauser L."/>
            <person name="Chang Y.-J."/>
            <person name="Jeffries C.C."/>
            <person name="Brettin T."/>
            <person name="Detter J.C."/>
            <person name="Tapia R."/>
            <person name="Han C."/>
            <person name="Heimerl T."/>
            <person name="Weikl F."/>
            <person name="Brambilla E."/>
            <person name="Goker M."/>
            <person name="Bristow J."/>
            <person name="Eisen J.A."/>
            <person name="Markowitz V."/>
            <person name="Hugenholtz P."/>
            <person name="Kyrpides N.C."/>
            <person name="Klenk H.-P."/>
        </authorList>
    </citation>
    <scope>NUCLEOTIDE SEQUENCE [LARGE SCALE GENOMIC DNA]</scope>
    <source>
        <strain evidence="9">DSM 11486 / M11TL</strain>
    </source>
</reference>
<proteinExistence type="predicted"/>
<sequence length="571" mass="63459">MSEKKRLTGTIREKLSEYIRRFVFRAITNKWTTIAVAVADSIAVYYIVTTIPYYVNIVLGSFVILGSFLLIYYFNILKRIGIVPVSDDLIFILIHMRCLVTGNPPLTTLFGKVGEATFYRRKYSGMFQKLRGLIKNWGYSAPEALKLVAREASSKVDEMFLQRLSAIVATGGDIKEYLRIEYNTLFAEYKSAYMRMIDTLKVVLGVYTTLLGALTFMLANLMLLGMIFGNISELITTGVLGVGFALISMALLLYIFVRKPLFEARPRKRIGLVMLISFLGLTGLFVFAIIAVYLVISLNIFNVEYVALSLMLTGVSLLPAAVLVKIHEGRITEYDMFFPAFIRSYGEHLAVLPNMIESLKPLLIAELGKLRSLLKRVYARLLNRVDPRIAWGLFADESSSEMVTRGTHIFIDTVETGGDLGEAGALISDHVNELFRLRASYIQVFKTFEVTLYLMHLIVIVLLMFVGSFINIFTSVIASFAGSIPSEYAGIIGFFNVSPQDVSLVTNLILLMITIADTLAVYSVNPGSRYAIYYYLCIMLIITGAAVYTGSIVINGLVSGILGPQGLGGVI</sequence>
<dbReference type="GO" id="GO:0005886">
    <property type="term" value="C:plasma membrane"/>
    <property type="evidence" value="ECO:0007669"/>
    <property type="project" value="UniProtKB-SubCell"/>
</dbReference>
<feature type="transmembrane region" description="Helical" evidence="6">
    <location>
        <begin position="234"/>
        <end position="257"/>
    </location>
</feature>
<feature type="transmembrane region" description="Helical" evidence="6">
    <location>
        <begin position="53"/>
        <end position="74"/>
    </location>
</feature>
<evidence type="ECO:0000256" key="1">
    <source>
        <dbReference type="ARBA" id="ARBA00004651"/>
    </source>
</evidence>
<keyword evidence="5 6" id="KW-0472">Membrane</keyword>
<feature type="transmembrane region" description="Helical" evidence="6">
    <location>
        <begin position="453"/>
        <end position="484"/>
    </location>
</feature>
<name>D5U2W8_THEAM</name>
<gene>
    <name evidence="8" type="ordered locus">Tagg_1202</name>
</gene>
<evidence type="ECO:0000313" key="8">
    <source>
        <dbReference type="EMBL" id="ADG91468.1"/>
    </source>
</evidence>
<dbReference type="InterPro" id="IPR018076">
    <property type="entry name" value="T2SS_GspF_dom"/>
</dbReference>
<organism evidence="8 9">
    <name type="scientific">Thermosphaera aggregans (strain DSM 11486 / M11TL)</name>
    <dbReference type="NCBI Taxonomy" id="633148"/>
    <lineage>
        <taxon>Archaea</taxon>
        <taxon>Thermoproteota</taxon>
        <taxon>Thermoprotei</taxon>
        <taxon>Desulfurococcales</taxon>
        <taxon>Desulfurococcaceae</taxon>
        <taxon>Thermosphaera</taxon>
    </lineage>
</organism>
<dbReference type="eggNOG" id="arCOG01809">
    <property type="taxonomic scope" value="Archaea"/>
</dbReference>
<dbReference type="PANTHER" id="PTHR35402:SF2">
    <property type="entry name" value="FLAGELLA ACCESSORY PROTEIN J"/>
    <property type="match status" value="1"/>
</dbReference>
<protein>
    <submittedName>
        <fullName evidence="8">Type II secretion system F domain protein</fullName>
    </submittedName>
</protein>
<dbReference type="Proteomes" id="UP000002376">
    <property type="component" value="Chromosome"/>
</dbReference>
<dbReference type="HOGENOM" id="CLU_036985_0_0_2"/>
<reference key="3">
    <citation type="submission" date="2010-02" db="EMBL/GenBank/DDBJ databases">
        <title>Complete genome sequence of Thermosphaera aggregans type strain (M11TL).</title>
        <authorList>
            <consortium name="US DOE Joint Genome Institute (JGI-PGF)"/>
            <person name="Spring S."/>
            <person name="Lapidus A."/>
            <person name="Munk C."/>
            <person name="Schroeder M."/>
            <person name="Glavina Del Rio T."/>
            <person name="Tice H."/>
            <person name="Copeland A."/>
            <person name="Cheng J.-F."/>
            <person name="Lucas S."/>
            <person name="Chen F."/>
            <person name="Nolan M."/>
            <person name="Bruce D."/>
            <person name="Goodwin L."/>
            <person name="Pitluck S."/>
            <person name="Ivanova N."/>
            <person name="Mavromatis K."/>
            <person name="Ovchinnikova G."/>
            <person name="Pati A."/>
            <person name="Chen A."/>
            <person name="Palaniappan K."/>
            <person name="Land M."/>
            <person name="Hauser L."/>
            <person name="Chang Y.-J."/>
            <person name="Jeffries C.C."/>
            <person name="Brettin T."/>
            <person name="Detter J.C."/>
            <person name="Tapia R."/>
            <person name="Han C."/>
            <person name="Chain P."/>
            <person name="Heimerl T."/>
            <person name="Weik F."/>
            <person name="Goker M."/>
            <person name="Rachel R."/>
            <person name="Bristow J."/>
            <person name="Eisen J.A."/>
            <person name="Markowitz V."/>
            <person name="Hugenholtz P."/>
            <person name="Kyrpides N.C."/>
            <person name="Klenk H.-P."/>
        </authorList>
    </citation>
    <scope>NUCLEOTIDE SEQUENCE</scope>
    <source>
        <strain>DSM 11486</strain>
    </source>
</reference>
<evidence type="ECO:0000256" key="5">
    <source>
        <dbReference type="ARBA" id="ARBA00023136"/>
    </source>
</evidence>
<feature type="transmembrane region" description="Helical" evidence="6">
    <location>
        <begin position="22"/>
        <end position="47"/>
    </location>
</feature>
<feature type="transmembrane region" description="Helical" evidence="6">
    <location>
        <begin position="305"/>
        <end position="324"/>
    </location>
</feature>
<feature type="transmembrane region" description="Helical" evidence="6">
    <location>
        <begin position="504"/>
        <end position="525"/>
    </location>
</feature>
<dbReference type="OrthoDB" id="141855at2157"/>
<reference evidence="8 9" key="1">
    <citation type="journal article" date="2010" name="Stand. Genomic Sci.">
        <title>Complete genome sequence of Thermosphaera aggregans type strain (M11TL).</title>
        <authorList>
            <person name="Spring S."/>
            <person name="Rachel R."/>
            <person name="Lapidus A."/>
            <person name="Davenport K."/>
            <person name="Tice H."/>
            <person name="Copeland A."/>
            <person name="Cheng J.F."/>
            <person name="Lucas S."/>
            <person name="Chen F."/>
            <person name="Nolan M."/>
            <person name="Bruce D."/>
            <person name="Goodwin L."/>
            <person name="Pitluck S."/>
            <person name="Ivanova N."/>
            <person name="Mavromatis K."/>
            <person name="Ovchinnikova G."/>
            <person name="Pati A."/>
            <person name="Chen A."/>
            <person name="Palaniappan K."/>
            <person name="Land M."/>
            <person name="Hauser L."/>
            <person name="Chang Y.J."/>
            <person name="Jeffries C.C."/>
            <person name="Brettin T."/>
            <person name="Detter J.C."/>
            <person name="Tapia R."/>
            <person name="Han C."/>
            <person name="Heimerl T."/>
            <person name="Weikl F."/>
            <person name="Brambilla E."/>
            <person name="Goker M."/>
            <person name="Bristow J."/>
            <person name="Eisen J.A."/>
            <person name="Markowitz V."/>
            <person name="Hugenholtz P."/>
            <person name="Kyrpides N.C."/>
            <person name="Klenk H.P."/>
        </authorList>
    </citation>
    <scope>NUCLEOTIDE SEQUENCE [LARGE SCALE GENOMIC DNA]</scope>
    <source>
        <strain evidence="9">DSM 11486 / M11TL</strain>
    </source>
</reference>
<feature type="domain" description="Type II secretion system protein GspF" evidence="7">
    <location>
        <begin position="95"/>
        <end position="218"/>
    </location>
</feature>
<dbReference type="AlphaFoldDB" id="D5U2W8"/>
<dbReference type="PANTHER" id="PTHR35402">
    <property type="entry name" value="INTEGRAL MEMBRANE PROTEIN-RELATED"/>
    <property type="match status" value="1"/>
</dbReference>
<dbReference type="KEGG" id="tag:Tagg_1202"/>
<dbReference type="EMBL" id="CP001939">
    <property type="protein sequence ID" value="ADG91468.1"/>
    <property type="molecule type" value="Genomic_DNA"/>
</dbReference>
<feature type="transmembrane region" description="Helical" evidence="6">
    <location>
        <begin position="532"/>
        <end position="554"/>
    </location>
</feature>